<accession>A0A9D1NUK1</accession>
<evidence type="ECO:0000313" key="3">
    <source>
        <dbReference type="Proteomes" id="UP000886723"/>
    </source>
</evidence>
<evidence type="ECO:0000256" key="1">
    <source>
        <dbReference type="SAM" id="MobiDB-lite"/>
    </source>
</evidence>
<evidence type="ECO:0000313" key="2">
    <source>
        <dbReference type="EMBL" id="HIV12757.1"/>
    </source>
</evidence>
<organism evidence="2 3">
    <name type="scientific">Candidatus Pullilachnospira stercoravium</name>
    <dbReference type="NCBI Taxonomy" id="2840913"/>
    <lineage>
        <taxon>Bacteria</taxon>
        <taxon>Bacillati</taxon>
        <taxon>Bacillota</taxon>
        <taxon>Clostridia</taxon>
        <taxon>Lachnospirales</taxon>
        <taxon>Lachnospiraceae</taxon>
        <taxon>Lachnospiraceae incertae sedis</taxon>
        <taxon>Candidatus Pullilachnospira</taxon>
    </lineage>
</organism>
<gene>
    <name evidence="2" type="ORF">IAA63_06410</name>
</gene>
<reference evidence="2" key="2">
    <citation type="journal article" date="2021" name="PeerJ">
        <title>Extensive microbial diversity within the chicken gut microbiome revealed by metagenomics and culture.</title>
        <authorList>
            <person name="Gilroy R."/>
            <person name="Ravi A."/>
            <person name="Getino M."/>
            <person name="Pursley I."/>
            <person name="Horton D.L."/>
            <person name="Alikhan N.F."/>
            <person name="Baker D."/>
            <person name="Gharbi K."/>
            <person name="Hall N."/>
            <person name="Watson M."/>
            <person name="Adriaenssens E.M."/>
            <person name="Foster-Nyarko E."/>
            <person name="Jarju S."/>
            <person name="Secka A."/>
            <person name="Antonio M."/>
            <person name="Oren A."/>
            <person name="Chaudhuri R.R."/>
            <person name="La Ragione R."/>
            <person name="Hildebrand F."/>
            <person name="Pallen M.J."/>
        </authorList>
    </citation>
    <scope>NUCLEOTIDE SEQUENCE</scope>
    <source>
        <strain evidence="2">ChiBcec2-4451</strain>
    </source>
</reference>
<protein>
    <submittedName>
        <fullName evidence="2">Uncharacterized protein</fullName>
    </submittedName>
</protein>
<proteinExistence type="predicted"/>
<feature type="non-terminal residue" evidence="2">
    <location>
        <position position="1"/>
    </location>
</feature>
<dbReference type="AlphaFoldDB" id="A0A9D1NUK1"/>
<sequence>SGTDVSADSQTGASALSLSADPSSAVPQSVLEWEGLTLTADYWDPDTLTVHFSAENSSDSPLTIQVVSCWVNDAMQTPDFSLSVDAGQSAQGSMSFSQEDFSNSGISQAGTIGFTPVVLNGTDYTTLYTGQPVSLDTGLSGDPSVPDGQLLADQDGIRISFTGTADNSMPGTDFLLCIENHSGGDLTFEAADTLVNGAAVNPLFSATVTDGKYAVSPLSLFSDELEDLQINEIQSLTFSIRVLDPTDYHTIRTLENLTPSVF</sequence>
<feature type="compositionally biased region" description="Polar residues" evidence="1">
    <location>
        <begin position="1"/>
        <end position="12"/>
    </location>
</feature>
<feature type="region of interest" description="Disordered" evidence="1">
    <location>
        <begin position="1"/>
        <end position="21"/>
    </location>
</feature>
<reference evidence="2" key="1">
    <citation type="submission" date="2020-10" db="EMBL/GenBank/DDBJ databases">
        <authorList>
            <person name="Gilroy R."/>
        </authorList>
    </citation>
    <scope>NUCLEOTIDE SEQUENCE</scope>
    <source>
        <strain evidence="2">ChiBcec2-4451</strain>
    </source>
</reference>
<dbReference type="Proteomes" id="UP000886723">
    <property type="component" value="Unassembled WGS sequence"/>
</dbReference>
<dbReference type="EMBL" id="DVON01000142">
    <property type="protein sequence ID" value="HIV12757.1"/>
    <property type="molecule type" value="Genomic_DNA"/>
</dbReference>
<comment type="caution">
    <text evidence="2">The sequence shown here is derived from an EMBL/GenBank/DDBJ whole genome shotgun (WGS) entry which is preliminary data.</text>
</comment>
<name>A0A9D1NUK1_9FIRM</name>